<dbReference type="GO" id="GO:0003735">
    <property type="term" value="F:structural constituent of ribosome"/>
    <property type="evidence" value="ECO:0007669"/>
    <property type="project" value="InterPro"/>
</dbReference>
<dbReference type="InterPro" id="IPR036791">
    <property type="entry name" value="Ribosomal_bL9_C_sf"/>
</dbReference>
<dbReference type="InterPro" id="IPR020069">
    <property type="entry name" value="Ribosomal_bL9_C"/>
</dbReference>
<evidence type="ECO:0000256" key="6">
    <source>
        <dbReference type="ARBA" id="ARBA00035292"/>
    </source>
</evidence>
<dbReference type="InterPro" id="IPR036935">
    <property type="entry name" value="Ribosomal_bL9_N_sf"/>
</dbReference>
<keyword evidence="3 7" id="KW-0694">RNA-binding</keyword>
<evidence type="ECO:0000256" key="7">
    <source>
        <dbReference type="HAMAP-Rule" id="MF_00503"/>
    </source>
</evidence>
<dbReference type="GO" id="GO:0006412">
    <property type="term" value="P:translation"/>
    <property type="evidence" value="ECO:0007669"/>
    <property type="project" value="UniProtKB-UniRule"/>
</dbReference>
<keyword evidence="2 7" id="KW-0699">rRNA-binding</keyword>
<evidence type="ECO:0000256" key="3">
    <source>
        <dbReference type="ARBA" id="ARBA00022884"/>
    </source>
</evidence>
<evidence type="ECO:0000256" key="5">
    <source>
        <dbReference type="ARBA" id="ARBA00023274"/>
    </source>
</evidence>
<feature type="domain" description="Large ribosomal subunit protein bL9 C-terminal" evidence="9">
    <location>
        <begin position="66"/>
        <end position="145"/>
    </location>
</feature>
<dbReference type="Proteomes" id="UP000176974">
    <property type="component" value="Unassembled WGS sequence"/>
</dbReference>
<dbReference type="SUPFAM" id="SSF55653">
    <property type="entry name" value="Ribosomal protein L9 C-domain"/>
    <property type="match status" value="1"/>
</dbReference>
<comment type="caution">
    <text evidence="10">The sequence shown here is derived from an EMBL/GenBank/DDBJ whole genome shotgun (WGS) entry which is preliminary data.</text>
</comment>
<dbReference type="Gene3D" id="3.10.430.100">
    <property type="entry name" value="Ribosomal protein L9, C-terminal domain"/>
    <property type="match status" value="1"/>
</dbReference>
<evidence type="ECO:0000256" key="1">
    <source>
        <dbReference type="ARBA" id="ARBA00010605"/>
    </source>
</evidence>
<reference evidence="10 11" key="1">
    <citation type="journal article" date="2016" name="Nat. Commun.">
        <title>Thousands of microbial genomes shed light on interconnected biogeochemical processes in an aquifer system.</title>
        <authorList>
            <person name="Anantharaman K."/>
            <person name="Brown C.T."/>
            <person name="Hug L.A."/>
            <person name="Sharon I."/>
            <person name="Castelle C.J."/>
            <person name="Probst A.J."/>
            <person name="Thomas B.C."/>
            <person name="Singh A."/>
            <person name="Wilkins M.J."/>
            <person name="Karaoz U."/>
            <person name="Brodie E.L."/>
            <person name="Williams K.H."/>
            <person name="Hubbard S.S."/>
            <person name="Banfield J.F."/>
        </authorList>
    </citation>
    <scope>NUCLEOTIDE SEQUENCE [LARGE SCALE GENOMIC DNA]</scope>
</reference>
<keyword evidence="4 7" id="KW-0689">Ribosomal protein</keyword>
<evidence type="ECO:0000256" key="4">
    <source>
        <dbReference type="ARBA" id="ARBA00022980"/>
    </source>
</evidence>
<protein>
    <recommendedName>
        <fullName evidence="6 7">Large ribosomal subunit protein bL9</fullName>
    </recommendedName>
</protein>
<evidence type="ECO:0000259" key="8">
    <source>
        <dbReference type="Pfam" id="PF01281"/>
    </source>
</evidence>
<sequence>MKIILLEDINNLGKKHEIKRVADGYARNFLFPKKMAVLANQSNFKKTEEQKKIDAEKAEEELKISQDLAGQLDGLEIEIPAKIKEDGKLFGSVTASQIASELKTRGFEIKKEQIRLNEPIKETGEREVAIEFPHNLEAAIKVIVTEEQGK</sequence>
<feature type="domain" description="Ribosomal protein L9" evidence="8">
    <location>
        <begin position="1"/>
        <end position="46"/>
    </location>
</feature>
<dbReference type="InterPro" id="IPR020070">
    <property type="entry name" value="Ribosomal_bL9_N"/>
</dbReference>
<evidence type="ECO:0000256" key="2">
    <source>
        <dbReference type="ARBA" id="ARBA00022730"/>
    </source>
</evidence>
<dbReference type="InterPro" id="IPR000244">
    <property type="entry name" value="Ribosomal_bL9"/>
</dbReference>
<dbReference type="GO" id="GO:0019843">
    <property type="term" value="F:rRNA binding"/>
    <property type="evidence" value="ECO:0007669"/>
    <property type="project" value="UniProtKB-UniRule"/>
</dbReference>
<keyword evidence="5 7" id="KW-0687">Ribonucleoprotein</keyword>
<evidence type="ECO:0000313" key="11">
    <source>
        <dbReference type="Proteomes" id="UP000176974"/>
    </source>
</evidence>
<comment type="similarity">
    <text evidence="1 7">Belongs to the bacterial ribosomal protein bL9 family.</text>
</comment>
<gene>
    <name evidence="7" type="primary">rplI</name>
    <name evidence="10" type="ORF">A2815_00895</name>
</gene>
<accession>A0A1G2FBI9</accession>
<dbReference type="InterPro" id="IPR020594">
    <property type="entry name" value="Ribosomal_bL9_bac/chp"/>
</dbReference>
<comment type="function">
    <text evidence="7">Binds to the 23S rRNA.</text>
</comment>
<dbReference type="PANTHER" id="PTHR21368">
    <property type="entry name" value="50S RIBOSOMAL PROTEIN L9"/>
    <property type="match status" value="1"/>
</dbReference>
<organism evidence="10 11">
    <name type="scientific">Candidatus Portnoybacteria bacterium RIFCSPHIGHO2_01_FULL_40_12b</name>
    <dbReference type="NCBI Taxonomy" id="1801994"/>
    <lineage>
        <taxon>Bacteria</taxon>
        <taxon>Candidatus Portnoyibacteriota</taxon>
    </lineage>
</organism>
<dbReference type="AlphaFoldDB" id="A0A1G2FBI9"/>
<dbReference type="SUPFAM" id="SSF55658">
    <property type="entry name" value="L9 N-domain-like"/>
    <property type="match status" value="1"/>
</dbReference>
<evidence type="ECO:0000259" key="9">
    <source>
        <dbReference type="Pfam" id="PF03948"/>
    </source>
</evidence>
<dbReference type="HAMAP" id="MF_00503">
    <property type="entry name" value="Ribosomal_bL9"/>
    <property type="match status" value="1"/>
</dbReference>
<dbReference type="Pfam" id="PF01281">
    <property type="entry name" value="Ribosomal_L9_N"/>
    <property type="match status" value="1"/>
</dbReference>
<name>A0A1G2FBI9_9BACT</name>
<dbReference type="Pfam" id="PF03948">
    <property type="entry name" value="Ribosomal_L9_C"/>
    <property type="match status" value="1"/>
</dbReference>
<dbReference type="EMBL" id="MHMY01000023">
    <property type="protein sequence ID" value="OGZ34921.1"/>
    <property type="molecule type" value="Genomic_DNA"/>
</dbReference>
<dbReference type="GO" id="GO:0005840">
    <property type="term" value="C:ribosome"/>
    <property type="evidence" value="ECO:0007669"/>
    <property type="project" value="UniProtKB-KW"/>
</dbReference>
<dbReference type="GO" id="GO:1990904">
    <property type="term" value="C:ribonucleoprotein complex"/>
    <property type="evidence" value="ECO:0007669"/>
    <property type="project" value="UniProtKB-KW"/>
</dbReference>
<dbReference type="NCBIfam" id="TIGR00158">
    <property type="entry name" value="L9"/>
    <property type="match status" value="1"/>
</dbReference>
<dbReference type="Gene3D" id="3.40.5.10">
    <property type="entry name" value="Ribosomal protein L9, N-terminal domain"/>
    <property type="match status" value="1"/>
</dbReference>
<proteinExistence type="inferred from homology"/>
<evidence type="ECO:0000313" key="10">
    <source>
        <dbReference type="EMBL" id="OGZ34921.1"/>
    </source>
</evidence>
<dbReference type="InterPro" id="IPR009027">
    <property type="entry name" value="Ribosomal_bL9/RNase_H1_N"/>
</dbReference>